<evidence type="ECO:0000256" key="3">
    <source>
        <dbReference type="ARBA" id="ARBA00022795"/>
    </source>
</evidence>
<keyword evidence="3 5" id="KW-1005">Bacterial flagellum biogenesis</keyword>
<gene>
    <name evidence="7" type="ORF">GGR43_000655</name>
</gene>
<comment type="function">
    <text evidence="4 5">Required for flagellar hook formation. May act as a scaffolding protein.</text>
</comment>
<dbReference type="RefSeq" id="WP_188070522.1">
    <property type="nucleotide sequence ID" value="NZ_BSPS01000022.1"/>
</dbReference>
<dbReference type="InterPro" id="IPR025965">
    <property type="entry name" value="FlgD/Vpr_Ig-like"/>
</dbReference>
<dbReference type="EMBL" id="JACIDT010000002">
    <property type="protein sequence ID" value="MBB3924954.1"/>
    <property type="molecule type" value="Genomic_DNA"/>
</dbReference>
<comment type="similarity">
    <text evidence="1 5">Belongs to the FlgD family.</text>
</comment>
<dbReference type="Pfam" id="PF03963">
    <property type="entry name" value="FlgD"/>
    <property type="match status" value="1"/>
</dbReference>
<dbReference type="Pfam" id="PF13860">
    <property type="entry name" value="FlgD_ig"/>
    <property type="match status" value="1"/>
</dbReference>
<dbReference type="InterPro" id="IPR005648">
    <property type="entry name" value="FlgD"/>
</dbReference>
<comment type="caution">
    <text evidence="7">The sequence shown here is derived from an EMBL/GenBank/DDBJ whole genome shotgun (WGS) entry which is preliminary data.</text>
</comment>
<protein>
    <recommendedName>
        <fullName evidence="2 5">Basal-body rod modification protein FlgD</fullName>
    </recommendedName>
</protein>
<reference evidence="7 8" key="1">
    <citation type="submission" date="2020-08" db="EMBL/GenBank/DDBJ databases">
        <title>Genomic Encyclopedia of Type Strains, Phase IV (KMG-IV): sequencing the most valuable type-strain genomes for metagenomic binning, comparative biology and taxonomic classification.</title>
        <authorList>
            <person name="Goeker M."/>
        </authorList>
    </citation>
    <scope>NUCLEOTIDE SEQUENCE [LARGE SCALE GENOMIC DNA]</scope>
    <source>
        <strain evidence="7 8">DSM 26189</strain>
    </source>
</reference>
<evidence type="ECO:0000313" key="7">
    <source>
        <dbReference type="EMBL" id="MBB3924954.1"/>
    </source>
</evidence>
<keyword evidence="7" id="KW-0969">Cilium</keyword>
<evidence type="ECO:0000256" key="4">
    <source>
        <dbReference type="ARBA" id="ARBA00024746"/>
    </source>
</evidence>
<dbReference type="GO" id="GO:0044781">
    <property type="term" value="P:bacterial-type flagellum organization"/>
    <property type="evidence" value="ECO:0007669"/>
    <property type="project" value="UniProtKB-UniRule"/>
</dbReference>
<evidence type="ECO:0000256" key="1">
    <source>
        <dbReference type="ARBA" id="ARBA00010577"/>
    </source>
</evidence>
<feature type="domain" description="FlgD/Vpr Ig-like" evidence="6">
    <location>
        <begin position="126"/>
        <end position="193"/>
    </location>
</feature>
<organism evidence="7 8">
    <name type="scientific">Sphingobium jiangsuense</name>
    <dbReference type="NCBI Taxonomy" id="870476"/>
    <lineage>
        <taxon>Bacteria</taxon>
        <taxon>Pseudomonadati</taxon>
        <taxon>Pseudomonadota</taxon>
        <taxon>Alphaproteobacteria</taxon>
        <taxon>Sphingomonadales</taxon>
        <taxon>Sphingomonadaceae</taxon>
        <taxon>Sphingobium</taxon>
    </lineage>
</organism>
<name>A0A7W6BNH1_9SPHN</name>
<keyword evidence="8" id="KW-1185">Reference proteome</keyword>
<keyword evidence="7" id="KW-0282">Flagellum</keyword>
<dbReference type="Gene3D" id="2.60.40.4070">
    <property type="match status" value="1"/>
</dbReference>
<dbReference type="AlphaFoldDB" id="A0A7W6BNH1"/>
<evidence type="ECO:0000256" key="5">
    <source>
        <dbReference type="RuleBase" id="RU362076"/>
    </source>
</evidence>
<evidence type="ECO:0000256" key="2">
    <source>
        <dbReference type="ARBA" id="ARBA00016013"/>
    </source>
</evidence>
<sequence length="233" mass="23745">MTTVTSNTAANGVTTYSGSAASLGDTSTSRLSQKTLDQSDFLALLTAQLQAQDPLNPTSNADLVAQMATITNTSGISEMNTNLANIADTISSLKSQLSASRLGTAASWIGHAMLVSSDSAAPNTAGDYSGQFTIKSASDAVKVNLVGSDGTVVKTLDLGAQPAGEVTFYWDGKDEGGNYVGGGTYKVQVEGAEASGMATWTSIAAVQSPADDSSARLITTLGTYDPADAIKLL</sequence>
<keyword evidence="7" id="KW-0966">Cell projection</keyword>
<dbReference type="Proteomes" id="UP000571950">
    <property type="component" value="Unassembled WGS sequence"/>
</dbReference>
<proteinExistence type="inferred from homology"/>
<accession>A0A7W6BNH1</accession>
<evidence type="ECO:0000313" key="8">
    <source>
        <dbReference type="Proteomes" id="UP000571950"/>
    </source>
</evidence>
<evidence type="ECO:0000259" key="6">
    <source>
        <dbReference type="Pfam" id="PF13860"/>
    </source>
</evidence>